<keyword evidence="4" id="KW-1185">Reference proteome</keyword>
<accession>A0A1W2B4I0</accession>
<gene>
    <name evidence="3" type="ORF">SAMN06296427_105254</name>
</gene>
<dbReference type="EMBL" id="FWXS01000005">
    <property type="protein sequence ID" value="SMC67836.1"/>
    <property type="molecule type" value="Genomic_DNA"/>
</dbReference>
<keyword evidence="1" id="KW-0732">Signal</keyword>
<dbReference type="InterPro" id="IPR032710">
    <property type="entry name" value="NTF2-like_dom_sf"/>
</dbReference>
<feature type="signal peptide" evidence="1">
    <location>
        <begin position="1"/>
        <end position="17"/>
    </location>
</feature>
<dbReference type="SUPFAM" id="SSF54427">
    <property type="entry name" value="NTF2-like"/>
    <property type="match status" value="1"/>
</dbReference>
<dbReference type="Proteomes" id="UP000192393">
    <property type="component" value="Unassembled WGS sequence"/>
</dbReference>
<reference evidence="3 4" key="1">
    <citation type="submission" date="2017-04" db="EMBL/GenBank/DDBJ databases">
        <authorList>
            <person name="Afonso C.L."/>
            <person name="Miller P.J."/>
            <person name="Scott M.A."/>
            <person name="Spackman E."/>
            <person name="Goraichik I."/>
            <person name="Dimitrov K.M."/>
            <person name="Suarez D.L."/>
            <person name="Swayne D.E."/>
        </authorList>
    </citation>
    <scope>NUCLEOTIDE SEQUENCE [LARGE SCALE GENOMIC DNA]</scope>
    <source>
        <strain evidence="3 4">CGMCC 1.12708</strain>
    </source>
</reference>
<feature type="domain" description="DUF4440" evidence="2">
    <location>
        <begin position="29"/>
        <end position="131"/>
    </location>
</feature>
<dbReference type="InterPro" id="IPR027843">
    <property type="entry name" value="DUF4440"/>
</dbReference>
<sequence length="142" mass="16921">MKPFFYLIFLFSFSLNAQSLDELSYKILQLDESLLEKHTAKLYLILHENVSVTHSNGFTEDKSKIIENTASSFIKYAKIEQKNDSEFVKIDDNSYIVYRFIKVSGIYDIYDFSIDLRLMEVWIWEENRWQLLGRQSLQINKN</sequence>
<evidence type="ECO:0000313" key="3">
    <source>
        <dbReference type="EMBL" id="SMC67836.1"/>
    </source>
</evidence>
<dbReference type="AlphaFoldDB" id="A0A1W2B4I0"/>
<dbReference type="RefSeq" id="WP_084017452.1">
    <property type="nucleotide sequence ID" value="NZ_FWXS01000005.1"/>
</dbReference>
<organism evidence="3 4">
    <name type="scientific">Moheibacter sediminis</name>
    <dbReference type="NCBI Taxonomy" id="1434700"/>
    <lineage>
        <taxon>Bacteria</taxon>
        <taxon>Pseudomonadati</taxon>
        <taxon>Bacteroidota</taxon>
        <taxon>Flavobacteriia</taxon>
        <taxon>Flavobacteriales</taxon>
        <taxon>Weeksellaceae</taxon>
        <taxon>Moheibacter</taxon>
    </lineage>
</organism>
<evidence type="ECO:0000256" key="1">
    <source>
        <dbReference type="SAM" id="SignalP"/>
    </source>
</evidence>
<evidence type="ECO:0000259" key="2">
    <source>
        <dbReference type="Pfam" id="PF14534"/>
    </source>
</evidence>
<dbReference type="OrthoDB" id="5383110at2"/>
<dbReference type="STRING" id="1434700.SAMN06296427_105254"/>
<dbReference type="Gene3D" id="3.10.450.50">
    <property type="match status" value="1"/>
</dbReference>
<protein>
    <recommendedName>
        <fullName evidence="2">DUF4440 domain-containing protein</fullName>
    </recommendedName>
</protein>
<feature type="chain" id="PRO_5012777392" description="DUF4440 domain-containing protein" evidence="1">
    <location>
        <begin position="18"/>
        <end position="142"/>
    </location>
</feature>
<name>A0A1W2B4I0_9FLAO</name>
<proteinExistence type="predicted"/>
<evidence type="ECO:0000313" key="4">
    <source>
        <dbReference type="Proteomes" id="UP000192393"/>
    </source>
</evidence>
<dbReference type="Pfam" id="PF14534">
    <property type="entry name" value="DUF4440"/>
    <property type="match status" value="1"/>
</dbReference>